<dbReference type="RefSeq" id="WP_066846367.1">
    <property type="nucleotide sequence ID" value="NZ_CP019602.1"/>
</dbReference>
<dbReference type="AlphaFoldDB" id="A0A1Z1FCU2"/>
<dbReference type="STRING" id="450378.GCA_001661675_02223"/>
<name>A0A1Z1FCU2_9SPHN</name>
<gene>
    <name evidence="1" type="ORF">A9D14_11045</name>
</gene>
<evidence type="ECO:0000313" key="1">
    <source>
        <dbReference type="EMBL" id="ARU16619.1"/>
    </source>
</evidence>
<proteinExistence type="predicted"/>
<dbReference type="Proteomes" id="UP000195807">
    <property type="component" value="Chromosome"/>
</dbReference>
<sequence>MDDGAAKIACDIQGSSEAMELRILQLFAPSQQSPIVAHILGDDERQALWRADAIHRARNLAQLDTRKNPSL</sequence>
<organism evidence="1 2">
    <name type="scientific">Croceicoccus marinus</name>
    <dbReference type="NCBI Taxonomy" id="450378"/>
    <lineage>
        <taxon>Bacteria</taxon>
        <taxon>Pseudomonadati</taxon>
        <taxon>Pseudomonadota</taxon>
        <taxon>Alphaproteobacteria</taxon>
        <taxon>Sphingomonadales</taxon>
        <taxon>Erythrobacteraceae</taxon>
        <taxon>Croceicoccus</taxon>
    </lineage>
</organism>
<protein>
    <submittedName>
        <fullName evidence="1">Uncharacterized protein</fullName>
    </submittedName>
</protein>
<reference evidence="1 2" key="1">
    <citation type="submission" date="2017-01" db="EMBL/GenBank/DDBJ databases">
        <title>Complete genome sequence of esterase-producing bacterium Croceicoccus marinus E4A9.</title>
        <authorList>
            <person name="Wu Y.-H."/>
            <person name="Cheng H."/>
            <person name="Xu L."/>
            <person name="Huo Y.-Y."/>
            <person name="Wang C.-S."/>
            <person name="Xu X.-W."/>
        </authorList>
    </citation>
    <scope>NUCLEOTIDE SEQUENCE [LARGE SCALE GENOMIC DNA]</scope>
    <source>
        <strain evidence="1 2">E4A9</strain>
    </source>
</reference>
<accession>A0A1Z1FCU2</accession>
<dbReference type="KEGG" id="cman:A9D14_11045"/>
<dbReference type="EMBL" id="CP019602">
    <property type="protein sequence ID" value="ARU16619.1"/>
    <property type="molecule type" value="Genomic_DNA"/>
</dbReference>
<keyword evidence="2" id="KW-1185">Reference proteome</keyword>
<evidence type="ECO:0000313" key="2">
    <source>
        <dbReference type="Proteomes" id="UP000195807"/>
    </source>
</evidence>